<dbReference type="InterPro" id="IPR035986">
    <property type="entry name" value="PKD_dom_sf"/>
</dbReference>
<accession>A0ABP8IY29</accession>
<dbReference type="Proteomes" id="UP001500454">
    <property type="component" value="Unassembled WGS sequence"/>
</dbReference>
<name>A0ABP8IY29_9BACT</name>
<dbReference type="SUPFAM" id="SSF49299">
    <property type="entry name" value="PKD domain"/>
    <property type="match status" value="1"/>
</dbReference>
<protein>
    <recommendedName>
        <fullName evidence="3">Gliding motility-associated C-terminal domain-containing protein</fullName>
    </recommendedName>
</protein>
<dbReference type="Pfam" id="PF13585">
    <property type="entry name" value="CHU_C"/>
    <property type="match status" value="1"/>
</dbReference>
<evidence type="ECO:0000313" key="2">
    <source>
        <dbReference type="Proteomes" id="UP001500454"/>
    </source>
</evidence>
<evidence type="ECO:0008006" key="3">
    <source>
        <dbReference type="Google" id="ProtNLM"/>
    </source>
</evidence>
<dbReference type="PANTHER" id="PTHR42754:SF1">
    <property type="entry name" value="LIPOPROTEIN"/>
    <property type="match status" value="1"/>
</dbReference>
<organism evidence="1 2">
    <name type="scientific">Hymenobacter koreensis</name>
    <dbReference type="NCBI Taxonomy" id="1084523"/>
    <lineage>
        <taxon>Bacteria</taxon>
        <taxon>Pseudomonadati</taxon>
        <taxon>Bacteroidota</taxon>
        <taxon>Cytophagia</taxon>
        <taxon>Cytophagales</taxon>
        <taxon>Hymenobacteraceae</taxon>
        <taxon>Hymenobacter</taxon>
    </lineage>
</organism>
<reference evidence="2" key="1">
    <citation type="journal article" date="2019" name="Int. J. Syst. Evol. Microbiol.">
        <title>The Global Catalogue of Microorganisms (GCM) 10K type strain sequencing project: providing services to taxonomists for standard genome sequencing and annotation.</title>
        <authorList>
            <consortium name="The Broad Institute Genomics Platform"/>
            <consortium name="The Broad Institute Genome Sequencing Center for Infectious Disease"/>
            <person name="Wu L."/>
            <person name="Ma J."/>
        </authorList>
    </citation>
    <scope>NUCLEOTIDE SEQUENCE [LARGE SCALE GENOMIC DNA]</scope>
    <source>
        <strain evidence="2">JCM 17924</strain>
    </source>
</reference>
<sequence length="738" mass="77001">MAATSSGWAQLRAPAVQWDRTLGGAEHDNMRVVCQTADGGYLLAGSSNSPVSPFKSQPRRGVFDYWVIKLDGQGRRQWDRTVSGATGGDSYLYSALQTADGGYILGGHADSGVGNDRTASSRGNHDYWIVKLDAQGQRQWDQAYGGSGPDYLTSLHQTADGGYIVGGYSGSGVGGDKTQPARGITDYWVVKTDAQGNKLWDRTFGGNPAATHSSQLHHVEQTADGGYVLGGFTSAGAGGDKTEPSKGSTDFWLIKLDDRGNKRWDRAYGGADSDLLLALRTTPDGGYILAGTSSSAAGGDKSHPSRGAADYWLVKTDAQGQRQWDRTLGSAEYDYARSVCLAPDGGYIVGGYTRAGASGDKTQPGPGNGDAWLAKVDAQGAPQWDLTLGGADSDGLYQVQPTADGGYILAAFSHSNASADKSEPNLSSAPLQMTDGWLVKLTPPAVRITGPAELCAGVQVQLVAAGSEPALAYRWNTGATTAVLAVGQSGSYAVTAAFAGGFTSTATHQVAAVAAPAISGDSSLCPGQVNVLTASGGTGATYAWSTGATTPALAVNQPGTYAVTVTSAAGCANTARVRVRTVPAVAAFSLGPDTTVCAGQQVRLSVPETLRGVGITYQWSTGAQTPSITVREPGTYALQVSTRCETHSASRVMAFAPCLTLPNIITPNSDRLNDVFEIKGLAGAGWQLVVYNRWGKRVYHTENYQNDWGAAAAAGTYYFSLQHPTAGSVYKGYLQVVR</sequence>
<evidence type="ECO:0000313" key="1">
    <source>
        <dbReference type="EMBL" id="GAA4379709.1"/>
    </source>
</evidence>
<keyword evidence="2" id="KW-1185">Reference proteome</keyword>
<dbReference type="EMBL" id="BAABHA010000003">
    <property type="protein sequence ID" value="GAA4379709.1"/>
    <property type="molecule type" value="Genomic_DNA"/>
</dbReference>
<gene>
    <name evidence="1" type="ORF">GCM10023186_17390</name>
</gene>
<proteinExistence type="predicted"/>
<dbReference type="PANTHER" id="PTHR42754">
    <property type="entry name" value="ENDOGLUCANASE"/>
    <property type="match status" value="1"/>
</dbReference>
<comment type="caution">
    <text evidence="1">The sequence shown here is derived from an EMBL/GenBank/DDBJ whole genome shotgun (WGS) entry which is preliminary data.</text>
</comment>